<reference evidence="7 8" key="1">
    <citation type="journal article" date="2020" name="bioRxiv">
        <title>Sequence and annotation of 42 cannabis genomes reveals extensive copy number variation in cannabinoid synthesis and pathogen resistance genes.</title>
        <authorList>
            <person name="Mckernan K.J."/>
            <person name="Helbert Y."/>
            <person name="Kane L.T."/>
            <person name="Ebling H."/>
            <person name="Zhang L."/>
            <person name="Liu B."/>
            <person name="Eaton Z."/>
            <person name="Mclaughlin S."/>
            <person name="Kingan S."/>
            <person name="Baybayan P."/>
            <person name="Concepcion G."/>
            <person name="Jordan M."/>
            <person name="Riva A."/>
            <person name="Barbazuk W."/>
            <person name="Harkins T."/>
        </authorList>
    </citation>
    <scope>NUCLEOTIDE SEQUENCE [LARGE SCALE GENOMIC DNA]</scope>
    <source>
        <strain evidence="8">cv. Jamaican Lion 4</strain>
        <tissue evidence="7">Leaf</tissue>
    </source>
</reference>
<protein>
    <recommendedName>
        <fullName evidence="6">Solute carrier family 40 member</fullName>
    </recommendedName>
</protein>
<proteinExistence type="inferred from homology"/>
<sequence>MMNEPLIQHDQQASTSSINGSFPSYLITYLYVAHFLARWGARMWEFSVGLYMIKIWPNSLLFAAIYGVLESASTALFGPIVGNWVNSLTYVKVLQLWLVSQNLCFIVAGGTMVVLLVNSSALKLTHFSVFILLVILTNISGAVAVLSTLAVISKDKSSSPQQDDLTKMNSVIRRIDLSCKLFAPVITGFIISFVSLKASAMSLAIWNTISVWLEYWLFISVYKGIPALQESNHKRALNQNRINTKLVSSGSYLKAWRVYLKQDTVLPGIALALLFFTWICLLVCVGSILWTKYGNNDSNNISSWYMLMGGVALSRLGLWSFDLSVIQLMQDGVAERDRCVVGGVQNSLQSIMDLMGFLEIDIDILCCGNISCITLHFSPLQNQKSHLSLQQAFFLCEMVHIFISNK</sequence>
<evidence type="ECO:0000256" key="1">
    <source>
        <dbReference type="ARBA" id="ARBA00004141"/>
    </source>
</evidence>
<feature type="transmembrane region" description="Helical" evidence="6">
    <location>
        <begin position="129"/>
        <end position="152"/>
    </location>
</feature>
<comment type="caution">
    <text evidence="6">Lacks conserved residue(s) required for the propagation of feature annotation.</text>
</comment>
<name>A0A7J6G877_CANSA</name>
<keyword evidence="6" id="KW-0406">Ion transport</keyword>
<dbReference type="AlphaFoldDB" id="A0A7J6G877"/>
<comment type="subcellular location">
    <subcellularLocation>
        <location evidence="1 6">Membrane</location>
        <topology evidence="1 6">Multi-pass membrane protein</topology>
    </subcellularLocation>
</comment>
<dbReference type="GO" id="GO:0016020">
    <property type="term" value="C:membrane"/>
    <property type="evidence" value="ECO:0007669"/>
    <property type="project" value="UniProtKB-SubCell"/>
</dbReference>
<gene>
    <name evidence="7" type="ORF">F8388_022089</name>
</gene>
<keyword evidence="4 6" id="KW-1133">Transmembrane helix</keyword>
<accession>A0A7J6G877</accession>
<dbReference type="PANTHER" id="PTHR11660">
    <property type="entry name" value="SOLUTE CARRIER FAMILY 40 MEMBER"/>
    <property type="match status" value="1"/>
</dbReference>
<comment type="caution">
    <text evidence="7">The sequence shown here is derived from an EMBL/GenBank/DDBJ whole genome shotgun (WGS) entry which is preliminary data.</text>
</comment>
<comment type="function">
    <text evidence="6">May be involved in iron transport and iron homeostasis.</text>
</comment>
<dbReference type="PANTHER" id="PTHR11660:SF57">
    <property type="entry name" value="SOLUTE CARRIER FAMILY 40 MEMBER"/>
    <property type="match status" value="1"/>
</dbReference>
<feature type="transmembrane region" description="Helical" evidence="6">
    <location>
        <begin position="204"/>
        <end position="225"/>
    </location>
</feature>
<dbReference type="EMBL" id="JAATIP010000070">
    <property type="protein sequence ID" value="KAF4379002.1"/>
    <property type="molecule type" value="Genomic_DNA"/>
</dbReference>
<evidence type="ECO:0000313" key="7">
    <source>
        <dbReference type="EMBL" id="KAF4379002.1"/>
    </source>
</evidence>
<evidence type="ECO:0000256" key="5">
    <source>
        <dbReference type="ARBA" id="ARBA00023136"/>
    </source>
</evidence>
<feature type="transmembrane region" description="Helical" evidence="6">
    <location>
        <begin position="177"/>
        <end position="198"/>
    </location>
</feature>
<keyword evidence="2 6" id="KW-0813">Transport</keyword>
<dbReference type="Pfam" id="PF06963">
    <property type="entry name" value="FPN1"/>
    <property type="match status" value="2"/>
</dbReference>
<feature type="transmembrane region" description="Helical" evidence="6">
    <location>
        <begin position="61"/>
        <end position="84"/>
    </location>
</feature>
<evidence type="ECO:0000256" key="6">
    <source>
        <dbReference type="RuleBase" id="RU365065"/>
    </source>
</evidence>
<dbReference type="GO" id="GO:0005381">
    <property type="term" value="F:iron ion transmembrane transporter activity"/>
    <property type="evidence" value="ECO:0007669"/>
    <property type="project" value="UniProtKB-UniRule"/>
</dbReference>
<evidence type="ECO:0000256" key="4">
    <source>
        <dbReference type="ARBA" id="ARBA00022989"/>
    </source>
</evidence>
<feature type="transmembrane region" description="Helical" evidence="6">
    <location>
        <begin position="264"/>
        <end position="290"/>
    </location>
</feature>
<evidence type="ECO:0000256" key="2">
    <source>
        <dbReference type="ARBA" id="ARBA00022448"/>
    </source>
</evidence>
<evidence type="ECO:0000256" key="3">
    <source>
        <dbReference type="ARBA" id="ARBA00022692"/>
    </source>
</evidence>
<comment type="similarity">
    <text evidence="6">Belongs to the ferroportin (FP) (TC 2.A.100) family. SLC40A subfamily.</text>
</comment>
<evidence type="ECO:0000313" key="8">
    <source>
        <dbReference type="Proteomes" id="UP000525078"/>
    </source>
</evidence>
<feature type="transmembrane region" description="Helical" evidence="6">
    <location>
        <begin position="21"/>
        <end position="41"/>
    </location>
</feature>
<dbReference type="InterPro" id="IPR009716">
    <property type="entry name" value="Ferroportin-1"/>
</dbReference>
<organism evidence="7 8">
    <name type="scientific">Cannabis sativa</name>
    <name type="common">Hemp</name>
    <name type="synonym">Marijuana</name>
    <dbReference type="NCBI Taxonomy" id="3483"/>
    <lineage>
        <taxon>Eukaryota</taxon>
        <taxon>Viridiplantae</taxon>
        <taxon>Streptophyta</taxon>
        <taxon>Embryophyta</taxon>
        <taxon>Tracheophyta</taxon>
        <taxon>Spermatophyta</taxon>
        <taxon>Magnoliopsida</taxon>
        <taxon>eudicotyledons</taxon>
        <taxon>Gunneridae</taxon>
        <taxon>Pentapetalae</taxon>
        <taxon>rosids</taxon>
        <taxon>fabids</taxon>
        <taxon>Rosales</taxon>
        <taxon>Cannabaceae</taxon>
        <taxon>Cannabis</taxon>
    </lineage>
</organism>
<dbReference type="Proteomes" id="UP000525078">
    <property type="component" value="Unassembled WGS sequence"/>
</dbReference>
<feature type="transmembrane region" description="Helical" evidence="6">
    <location>
        <begin position="96"/>
        <end position="117"/>
    </location>
</feature>
<keyword evidence="5 6" id="KW-0472">Membrane</keyword>
<keyword evidence="3 6" id="KW-0812">Transmembrane</keyword>